<dbReference type="Pfam" id="PF08545">
    <property type="entry name" value="ACP_syn_III"/>
    <property type="match status" value="1"/>
</dbReference>
<evidence type="ECO:0000259" key="12">
    <source>
        <dbReference type="Pfam" id="PF08545"/>
    </source>
</evidence>
<evidence type="ECO:0000256" key="3">
    <source>
        <dbReference type="ARBA" id="ARBA00022516"/>
    </source>
</evidence>
<keyword evidence="9 10" id="KW-0012">Acyltransferase</keyword>
<evidence type="ECO:0000256" key="10">
    <source>
        <dbReference type="HAMAP-Rule" id="MF_01815"/>
    </source>
</evidence>
<dbReference type="CDD" id="cd00830">
    <property type="entry name" value="KAS_III"/>
    <property type="match status" value="1"/>
</dbReference>
<dbReference type="PANTHER" id="PTHR43091:SF2">
    <property type="entry name" value="BETA-KETOACYL-[ACYL-CARRIER-PROTEIN] SYNTHASE III 2"/>
    <property type="match status" value="1"/>
</dbReference>
<dbReference type="HAMAP" id="MF_01815">
    <property type="entry name" value="FabH"/>
    <property type="match status" value="1"/>
</dbReference>
<evidence type="ECO:0000313" key="14">
    <source>
        <dbReference type="Proteomes" id="UP000016543"/>
    </source>
</evidence>
<dbReference type="InterPro" id="IPR004655">
    <property type="entry name" value="FabH"/>
</dbReference>
<feature type="active site" evidence="10">
    <location>
        <position position="126"/>
    </location>
</feature>
<comment type="catalytic activity">
    <reaction evidence="10">
        <text>malonyl-[ACP] + acetyl-CoA + H(+) = 3-oxobutanoyl-[ACP] + CO2 + CoA</text>
        <dbReference type="Rhea" id="RHEA:12080"/>
        <dbReference type="Rhea" id="RHEA-COMP:9623"/>
        <dbReference type="Rhea" id="RHEA-COMP:9625"/>
        <dbReference type="ChEBI" id="CHEBI:15378"/>
        <dbReference type="ChEBI" id="CHEBI:16526"/>
        <dbReference type="ChEBI" id="CHEBI:57287"/>
        <dbReference type="ChEBI" id="CHEBI:57288"/>
        <dbReference type="ChEBI" id="CHEBI:78449"/>
        <dbReference type="ChEBI" id="CHEBI:78450"/>
        <dbReference type="EC" id="2.3.1.180"/>
    </reaction>
</comment>
<comment type="subcellular location">
    <subcellularLocation>
        <location evidence="10">Cytoplasm</location>
    </subcellularLocation>
</comment>
<dbReference type="Pfam" id="PF08541">
    <property type="entry name" value="ACP_syn_III_C"/>
    <property type="match status" value="1"/>
</dbReference>
<keyword evidence="3 10" id="KW-0444">Lipid biosynthesis</keyword>
<evidence type="ECO:0000256" key="5">
    <source>
        <dbReference type="ARBA" id="ARBA00022832"/>
    </source>
</evidence>
<comment type="similarity">
    <text evidence="1 10">Belongs to the thiolase-like superfamily. FabH family.</text>
</comment>
<evidence type="ECO:0000256" key="4">
    <source>
        <dbReference type="ARBA" id="ARBA00022679"/>
    </source>
</evidence>
<accession>A0ABP2CP85</accession>
<protein>
    <recommendedName>
        <fullName evidence="10">Beta-ketoacyl-[acyl-carrier-protein] synthase III</fullName>
        <shortName evidence="10">Beta-ketoacyl-ACP synthase III</shortName>
        <shortName evidence="10">KAS III</shortName>
        <ecNumber evidence="10">2.3.1.180</ecNumber>
    </recommendedName>
    <alternativeName>
        <fullName evidence="10">3-oxoacyl-[acyl-carrier-protein] synthase 3</fullName>
    </alternativeName>
    <alternativeName>
        <fullName evidence="10">3-oxoacyl-[acyl-carrier-protein] synthase III</fullName>
    </alternativeName>
</protein>
<gene>
    <name evidence="10" type="primary">fabH</name>
    <name evidence="13" type="ORF">OS145_10110</name>
</gene>
<keyword evidence="6 10" id="KW-0443">Lipid metabolism</keyword>
<organism evidence="13 14">
    <name type="scientific">Idiomarina baltica OS145</name>
    <dbReference type="NCBI Taxonomy" id="314276"/>
    <lineage>
        <taxon>Bacteria</taxon>
        <taxon>Pseudomonadati</taxon>
        <taxon>Pseudomonadota</taxon>
        <taxon>Gammaproteobacteria</taxon>
        <taxon>Alteromonadales</taxon>
        <taxon>Idiomarinaceae</taxon>
        <taxon>Idiomarina</taxon>
    </lineage>
</organism>
<sequence length="376" mass="40313">MIRQRVVNEVKGFVVKKYAEITGWGKCLPPAVMTNDDLATFLDTSDEWIVSRTGISERRVSHVGTSKLATVAAQNALAAAGLNPDDIDLIIVGTCTADEIIPNVASAVQQNIGAPNAAAFDLNAACSSFLYAMHVATQAIQTGAHKKVLLIGAERLTRILDWTKRESAVLFGDGAGAMVLEASDEEVGLLASHISCDADARDVLSLDFGLSFDRFGFDGIMQFDFVGQEIFKRAVKGMNAAVEKVFQQTGLSTEDVDALIPHQANKRLIDYLAKLCKVPSEKTVINIQNYGNTSSATLPIAFCEAVENGTVKPGDTIVSAVFGGGLTCGAGLIRWGQRVTPVNPPIYELEPTDLTALDMIVPMHEKTAAAWAKRDK</sequence>
<dbReference type="InterPro" id="IPR013751">
    <property type="entry name" value="ACP_syn_III_N"/>
</dbReference>
<feature type="region of interest" description="ACP-binding" evidence="10">
    <location>
        <begin position="263"/>
        <end position="267"/>
    </location>
</feature>
<proteinExistence type="inferred from homology"/>
<evidence type="ECO:0000256" key="2">
    <source>
        <dbReference type="ARBA" id="ARBA00022490"/>
    </source>
</evidence>
<comment type="subunit">
    <text evidence="10">Homodimer.</text>
</comment>
<dbReference type="SUPFAM" id="SSF53901">
    <property type="entry name" value="Thiolase-like"/>
    <property type="match status" value="1"/>
</dbReference>
<dbReference type="Gene3D" id="3.40.47.10">
    <property type="match status" value="1"/>
</dbReference>
<keyword evidence="7 10" id="KW-0275">Fatty acid biosynthesis</keyword>
<evidence type="ECO:0000256" key="6">
    <source>
        <dbReference type="ARBA" id="ARBA00023098"/>
    </source>
</evidence>
<dbReference type="PANTHER" id="PTHR43091">
    <property type="entry name" value="3-OXOACYL-[ACYL-CARRIER-PROTEIN] SYNTHASE"/>
    <property type="match status" value="1"/>
</dbReference>
<name>A0ABP2CP85_9GAMM</name>
<keyword evidence="8 10" id="KW-0511">Multifunctional enzyme</keyword>
<dbReference type="EC" id="2.3.1.180" evidence="10"/>
<dbReference type="NCBIfam" id="TIGR00747">
    <property type="entry name" value="fabH"/>
    <property type="match status" value="1"/>
</dbReference>
<evidence type="ECO:0000256" key="9">
    <source>
        <dbReference type="ARBA" id="ARBA00023315"/>
    </source>
</evidence>
<evidence type="ECO:0000256" key="1">
    <source>
        <dbReference type="ARBA" id="ARBA00008642"/>
    </source>
</evidence>
<feature type="domain" description="Beta-ketoacyl-[acyl-carrier-protein] synthase III C-terminal" evidence="11">
    <location>
        <begin position="247"/>
        <end position="335"/>
    </location>
</feature>
<feature type="active site" evidence="10">
    <location>
        <position position="292"/>
    </location>
</feature>
<comment type="function">
    <text evidence="10">Catalyzes the condensation reaction of fatty acid synthesis by the addition to an acyl acceptor of two carbons from malonyl-ACP. Catalyzes the first condensation reaction which initiates fatty acid synthesis and may therefore play a role in governing the total rate of fatty acid production. Possesses both acetoacetyl-ACP synthase and acetyl transacylase activities. Its substrate specificity determines the biosynthesis of branched-chain and/or straight-chain of fatty acids.</text>
</comment>
<dbReference type="EMBL" id="AAMX01000016">
    <property type="protein sequence ID" value="EAQ31458.1"/>
    <property type="molecule type" value="Genomic_DNA"/>
</dbReference>
<dbReference type="GO" id="GO:0004315">
    <property type="term" value="F:3-oxoacyl-[acyl-carrier-protein] synthase activity"/>
    <property type="evidence" value="ECO:0007669"/>
    <property type="project" value="UniProtKB-EC"/>
</dbReference>
<evidence type="ECO:0000259" key="11">
    <source>
        <dbReference type="Pfam" id="PF08541"/>
    </source>
</evidence>
<keyword evidence="5 10" id="KW-0276">Fatty acid metabolism</keyword>
<comment type="domain">
    <text evidence="10">The last Arg residue of the ACP-binding site is essential for the weak association between ACP/AcpP and FabH.</text>
</comment>
<dbReference type="NCBIfam" id="NF006829">
    <property type="entry name" value="PRK09352.1"/>
    <property type="match status" value="1"/>
</dbReference>
<dbReference type="InterPro" id="IPR013747">
    <property type="entry name" value="ACP_syn_III_C"/>
</dbReference>
<dbReference type="InterPro" id="IPR016039">
    <property type="entry name" value="Thiolase-like"/>
</dbReference>
<evidence type="ECO:0000256" key="8">
    <source>
        <dbReference type="ARBA" id="ARBA00023268"/>
    </source>
</evidence>
<keyword evidence="14" id="KW-1185">Reference proteome</keyword>
<evidence type="ECO:0000313" key="13">
    <source>
        <dbReference type="EMBL" id="EAQ31458.1"/>
    </source>
</evidence>
<dbReference type="Proteomes" id="UP000016543">
    <property type="component" value="Unassembled WGS sequence"/>
</dbReference>
<keyword evidence="4 10" id="KW-0808">Transferase</keyword>
<comment type="caution">
    <text evidence="13">The sequence shown here is derived from an EMBL/GenBank/DDBJ whole genome shotgun (WGS) entry which is preliminary data.</text>
</comment>
<feature type="domain" description="Beta-ketoacyl-[acyl-carrier-protein] synthase III N-terminal" evidence="12">
    <location>
        <begin position="120"/>
        <end position="197"/>
    </location>
</feature>
<feature type="active site" evidence="10">
    <location>
        <position position="262"/>
    </location>
</feature>
<evidence type="ECO:0000256" key="7">
    <source>
        <dbReference type="ARBA" id="ARBA00023160"/>
    </source>
</evidence>
<keyword evidence="2 10" id="KW-0963">Cytoplasm</keyword>
<comment type="pathway">
    <text evidence="10">Lipid metabolism; fatty acid biosynthesis.</text>
</comment>
<reference evidence="13 14" key="1">
    <citation type="submission" date="2006-01" db="EMBL/GenBank/DDBJ databases">
        <authorList>
            <person name="Brettar I."/>
            <person name="Hofle M."/>
            <person name="Ferriera S."/>
            <person name="Johnson J."/>
            <person name="Kravitz S."/>
            <person name="Halpern A."/>
            <person name="Remington K."/>
            <person name="Beeson K."/>
            <person name="Tran B."/>
            <person name="Rogers Y.-H."/>
            <person name="Friedman R."/>
            <person name="Venter J.C."/>
        </authorList>
    </citation>
    <scope>NUCLEOTIDE SEQUENCE [LARGE SCALE GENOMIC DNA]</scope>
    <source>
        <strain evidence="13 14">OS145</strain>
    </source>
</reference>